<dbReference type="InterPro" id="IPR006598">
    <property type="entry name" value="CAP10"/>
</dbReference>
<evidence type="ECO:0000313" key="5">
    <source>
        <dbReference type="Proteomes" id="UP000182658"/>
    </source>
</evidence>
<dbReference type="OrthoDB" id="541052at2759"/>
<feature type="chain" id="PRO_5011955851" description="Glycosyl transferase CAP10 domain-containing protein" evidence="2">
    <location>
        <begin position="20"/>
        <end position="601"/>
    </location>
</feature>
<dbReference type="PANTHER" id="PTHR12203:SF104">
    <property type="entry name" value="PROTEIN CAP1, PUTATIVE (AFU_ORTHOLOGUE AFUA_1G05595)-RELATED"/>
    <property type="match status" value="1"/>
</dbReference>
<keyword evidence="5" id="KW-1185">Reference proteome</keyword>
<evidence type="ECO:0000259" key="3">
    <source>
        <dbReference type="SMART" id="SM00672"/>
    </source>
</evidence>
<evidence type="ECO:0000313" key="4">
    <source>
        <dbReference type="EMBL" id="OIW33296.1"/>
    </source>
</evidence>
<proteinExistence type="predicted"/>
<evidence type="ECO:0000256" key="1">
    <source>
        <dbReference type="SAM" id="MobiDB-lite"/>
    </source>
</evidence>
<reference evidence="4 5" key="1">
    <citation type="submission" date="2016-10" db="EMBL/GenBank/DDBJ databases">
        <title>Draft genome sequence of Coniochaeta ligniaria NRRL30616, a lignocellulolytic fungus for bioabatement of inhibitors in plant biomass hydrolysates.</title>
        <authorList>
            <consortium name="DOE Joint Genome Institute"/>
            <person name="Jimenez D.J."/>
            <person name="Hector R.E."/>
            <person name="Riley R."/>
            <person name="Sun H."/>
            <person name="Grigoriev I.V."/>
            <person name="Van Elsas J.D."/>
            <person name="Nichols N.N."/>
        </authorList>
    </citation>
    <scope>NUCLEOTIDE SEQUENCE [LARGE SCALE GENOMIC DNA]</scope>
    <source>
        <strain evidence="4 5">NRRL 30616</strain>
    </source>
</reference>
<organism evidence="4 5">
    <name type="scientific">Coniochaeta ligniaria NRRL 30616</name>
    <dbReference type="NCBI Taxonomy" id="1408157"/>
    <lineage>
        <taxon>Eukaryota</taxon>
        <taxon>Fungi</taxon>
        <taxon>Dikarya</taxon>
        <taxon>Ascomycota</taxon>
        <taxon>Pezizomycotina</taxon>
        <taxon>Sordariomycetes</taxon>
        <taxon>Sordariomycetidae</taxon>
        <taxon>Coniochaetales</taxon>
        <taxon>Coniochaetaceae</taxon>
        <taxon>Coniochaeta</taxon>
    </lineage>
</organism>
<dbReference type="SMART" id="SM00672">
    <property type="entry name" value="CAP10"/>
    <property type="match status" value="1"/>
</dbReference>
<feature type="domain" description="Glycosyl transferase CAP10" evidence="3">
    <location>
        <begin position="312"/>
        <end position="593"/>
    </location>
</feature>
<accession>A0A1J7JTF5</accession>
<dbReference type="AlphaFoldDB" id="A0A1J7JTF5"/>
<dbReference type="PANTHER" id="PTHR12203">
    <property type="entry name" value="KDEL LYS-ASP-GLU-LEU CONTAINING - RELATED"/>
    <property type="match status" value="1"/>
</dbReference>
<keyword evidence="2" id="KW-0732">Signal</keyword>
<feature type="region of interest" description="Disordered" evidence="1">
    <location>
        <begin position="30"/>
        <end position="66"/>
    </location>
</feature>
<feature type="compositionally biased region" description="Pro residues" evidence="1">
    <location>
        <begin position="30"/>
        <end position="39"/>
    </location>
</feature>
<dbReference type="Proteomes" id="UP000182658">
    <property type="component" value="Unassembled WGS sequence"/>
</dbReference>
<name>A0A1J7JTF5_9PEZI</name>
<sequence length="601" mass="69472">MRSRQRIALGGVLFLLVWSFYTFHSSYIPPAPTPRPNSPTGPVDGSSFEKSTSPPDSKPKALPRGSHPIWHLVKNGEKELQELQARQSKTLAEAVAEYKQRYKVPPPPNFDKWFAFAQARNVQLIDEFDTVFELLTPFWGLKPKTIRDRAKEALGYDNKLMGVQIRKGKVTNIQGAGEWQMNATQGMMRHFIQWLPDMDLAFNIHDEPRVVVPHEDMVRLIDRAKRVNMPAAMAVPTPRNAWGKNAGSNEGARFDETKLTRFNVYAHQPTWTHSRMSCPPESPSRAIEEDEKVDDLSKYALGELGFVYNESAMSDICLTPSLAETYGFFDRPNAFNIVHDLFPIFSQSKISSYSDILYPSPWYWYEKVAYEESQDMPWEQKQDLLYWRGSTTGGFSRNGGWRRQHRQRFVAKLNAADQAKVLVNRGSETDPQWEVKEVARGDFKGIMDVHFSHVGQCDDGDCDAQKEFFDIKDSADQQAAWKYKYLLDMDGNAFSGRFYAFLKSRSLVYKFAIFREWHFEWLKPWVHYIPLSIQGDEWLEAVRFFGDGTLGKREAQRLAMQGRDWANKVLRNEDLEVWFFRLLLEYGRVIDDDREIVGFSA</sequence>
<dbReference type="EMBL" id="KV875094">
    <property type="protein sequence ID" value="OIW33296.1"/>
    <property type="molecule type" value="Genomic_DNA"/>
</dbReference>
<protein>
    <recommendedName>
        <fullName evidence="3">Glycosyl transferase CAP10 domain-containing protein</fullName>
    </recommendedName>
</protein>
<dbReference type="Pfam" id="PF05686">
    <property type="entry name" value="Glyco_transf_90"/>
    <property type="match status" value="1"/>
</dbReference>
<feature type="signal peptide" evidence="2">
    <location>
        <begin position="1"/>
        <end position="19"/>
    </location>
</feature>
<dbReference type="InParanoid" id="A0A1J7JTF5"/>
<dbReference type="InterPro" id="IPR051091">
    <property type="entry name" value="O-Glucosyltr/Glycosyltrsf_90"/>
</dbReference>
<gene>
    <name evidence="4" type="ORF">CONLIGDRAFT_677097</name>
</gene>
<evidence type="ECO:0000256" key="2">
    <source>
        <dbReference type="SAM" id="SignalP"/>
    </source>
</evidence>